<protein>
    <submittedName>
        <fullName evidence="4">UDP-glycosyltransferase 73B4</fullName>
    </submittedName>
</protein>
<accession>A0A1D1YI16</accession>
<dbReference type="PROSITE" id="PS00375">
    <property type="entry name" value="UDPGT"/>
    <property type="match status" value="1"/>
</dbReference>
<dbReference type="InterPro" id="IPR035595">
    <property type="entry name" value="UDP_glycos_trans_CS"/>
</dbReference>
<dbReference type="Gene3D" id="3.40.50.2000">
    <property type="entry name" value="Glycogen Phosphorylase B"/>
    <property type="match status" value="1"/>
</dbReference>
<evidence type="ECO:0000313" key="4">
    <source>
        <dbReference type="EMBL" id="JAT54260.1"/>
    </source>
</evidence>
<feature type="non-terminal residue" evidence="4">
    <location>
        <position position="1"/>
    </location>
</feature>
<dbReference type="Pfam" id="PF00201">
    <property type="entry name" value="UDPGT"/>
    <property type="match status" value="1"/>
</dbReference>
<dbReference type="SUPFAM" id="SSF53756">
    <property type="entry name" value="UDP-Glycosyltransferase/glycogen phosphorylase"/>
    <property type="match status" value="1"/>
</dbReference>
<sequence>VREEEEWLSAGFEERVGGRGLGAKGWAPQVVILNHPSVGAFVTHCGWNSVTEGVSAGVPMITWPLVFEQFINERLLVRLLRVGLRLYEGFRSTLWEEAAKLVVGREVIARVVARFAPGADEEVEEMRRRAKELAAAARAAVAEGGASHRDINCLIEELKTESFRLKEEAKAFLD</sequence>
<dbReference type="EMBL" id="GDJX01013676">
    <property type="protein sequence ID" value="JAT54260.1"/>
    <property type="molecule type" value="Transcribed_RNA"/>
</dbReference>
<reference evidence="4" key="1">
    <citation type="submission" date="2015-07" db="EMBL/GenBank/DDBJ databases">
        <title>Transcriptome Assembly of Anthurium amnicola.</title>
        <authorList>
            <person name="Suzuki J."/>
        </authorList>
    </citation>
    <scope>NUCLEOTIDE SEQUENCE</scope>
</reference>
<comment type="similarity">
    <text evidence="1 3">Belongs to the UDP-glycosyltransferase family.</text>
</comment>
<keyword evidence="3" id="KW-0328">Glycosyltransferase</keyword>
<keyword evidence="2 3" id="KW-0808">Transferase</keyword>
<gene>
    <name evidence="4" type="primary">UGT73B4_1</name>
    <name evidence="4" type="ORF">g.67070</name>
</gene>
<dbReference type="GO" id="GO:0035251">
    <property type="term" value="F:UDP-glucosyltransferase activity"/>
    <property type="evidence" value="ECO:0007669"/>
    <property type="project" value="TreeGrafter"/>
</dbReference>
<dbReference type="InterPro" id="IPR002213">
    <property type="entry name" value="UDP_glucos_trans"/>
</dbReference>
<dbReference type="AlphaFoldDB" id="A0A1D1YI16"/>
<name>A0A1D1YI16_9ARAE</name>
<evidence type="ECO:0000256" key="1">
    <source>
        <dbReference type="ARBA" id="ARBA00009995"/>
    </source>
</evidence>
<evidence type="ECO:0000256" key="2">
    <source>
        <dbReference type="ARBA" id="ARBA00022679"/>
    </source>
</evidence>
<organism evidence="4">
    <name type="scientific">Anthurium amnicola</name>
    <dbReference type="NCBI Taxonomy" id="1678845"/>
    <lineage>
        <taxon>Eukaryota</taxon>
        <taxon>Viridiplantae</taxon>
        <taxon>Streptophyta</taxon>
        <taxon>Embryophyta</taxon>
        <taxon>Tracheophyta</taxon>
        <taxon>Spermatophyta</taxon>
        <taxon>Magnoliopsida</taxon>
        <taxon>Liliopsida</taxon>
        <taxon>Araceae</taxon>
        <taxon>Pothoideae</taxon>
        <taxon>Potheae</taxon>
        <taxon>Anthurium</taxon>
    </lineage>
</organism>
<evidence type="ECO:0000256" key="3">
    <source>
        <dbReference type="RuleBase" id="RU003718"/>
    </source>
</evidence>
<proteinExistence type="inferred from homology"/>
<dbReference type="PANTHER" id="PTHR48047">
    <property type="entry name" value="GLYCOSYLTRANSFERASE"/>
    <property type="match status" value="1"/>
</dbReference>
<dbReference type="PANTHER" id="PTHR48047:SF19">
    <property type="entry name" value="GLYCOSYLTRANSFERASE"/>
    <property type="match status" value="1"/>
</dbReference>